<evidence type="ECO:0000256" key="10">
    <source>
        <dbReference type="HAMAP-Rule" id="MF_00244"/>
    </source>
</evidence>
<reference evidence="12 13" key="1">
    <citation type="submission" date="2019-05" db="EMBL/GenBank/DDBJ databases">
        <title>Psychrobacillus vulpis sp. nov., a new species isolated from feces of a red fox that inhabits in The Tablas de Daimiel Natural Park, Albacete, Spain.</title>
        <authorList>
            <person name="Rodriguez M."/>
            <person name="Reina J.C."/>
            <person name="Bejar V."/>
            <person name="Llamas I."/>
        </authorList>
    </citation>
    <scope>NUCLEOTIDE SEQUENCE [LARGE SCALE GENOMIC DNA]</scope>
    <source>
        <strain evidence="12 13">NHI-2</strain>
    </source>
</reference>
<keyword evidence="7 10" id="KW-0067">ATP-binding</keyword>
<dbReference type="AlphaFoldDB" id="A0A544SZI3"/>
<dbReference type="UniPathway" id="UPA00253">
    <property type="reaction ID" value="UER00332"/>
</dbReference>
<evidence type="ECO:0000256" key="7">
    <source>
        <dbReference type="ARBA" id="ARBA00022840"/>
    </source>
</evidence>
<evidence type="ECO:0000256" key="2">
    <source>
        <dbReference type="ARBA" id="ARBA00005019"/>
    </source>
</evidence>
<comment type="pathway">
    <text evidence="2 10">Cofactor biosynthesis; NAD(+) biosynthesis; deamido-NAD(+) from nicotinate D-ribonucleotide: step 1/1.</text>
</comment>
<comment type="catalytic activity">
    <reaction evidence="9 10">
        <text>nicotinate beta-D-ribonucleotide + ATP + H(+) = deamido-NAD(+) + diphosphate</text>
        <dbReference type="Rhea" id="RHEA:22860"/>
        <dbReference type="ChEBI" id="CHEBI:15378"/>
        <dbReference type="ChEBI" id="CHEBI:30616"/>
        <dbReference type="ChEBI" id="CHEBI:33019"/>
        <dbReference type="ChEBI" id="CHEBI:57502"/>
        <dbReference type="ChEBI" id="CHEBI:58437"/>
        <dbReference type="EC" id="2.7.7.18"/>
    </reaction>
</comment>
<evidence type="ECO:0000256" key="6">
    <source>
        <dbReference type="ARBA" id="ARBA00022741"/>
    </source>
</evidence>
<dbReference type="Gene3D" id="3.40.50.620">
    <property type="entry name" value="HUPs"/>
    <property type="match status" value="1"/>
</dbReference>
<dbReference type="PANTHER" id="PTHR39321">
    <property type="entry name" value="NICOTINATE-NUCLEOTIDE ADENYLYLTRANSFERASE-RELATED"/>
    <property type="match status" value="1"/>
</dbReference>
<dbReference type="SUPFAM" id="SSF52374">
    <property type="entry name" value="Nucleotidylyl transferase"/>
    <property type="match status" value="1"/>
</dbReference>
<dbReference type="CDD" id="cd02165">
    <property type="entry name" value="NMNAT"/>
    <property type="match status" value="1"/>
</dbReference>
<dbReference type="GO" id="GO:0009435">
    <property type="term" value="P:NAD+ biosynthetic process"/>
    <property type="evidence" value="ECO:0007669"/>
    <property type="project" value="UniProtKB-UniRule"/>
</dbReference>
<evidence type="ECO:0000256" key="3">
    <source>
        <dbReference type="ARBA" id="ARBA00022642"/>
    </source>
</evidence>
<organism evidence="12 13">
    <name type="scientific">Psychrobacillus soli</name>
    <dbReference type="NCBI Taxonomy" id="1543965"/>
    <lineage>
        <taxon>Bacteria</taxon>
        <taxon>Bacillati</taxon>
        <taxon>Bacillota</taxon>
        <taxon>Bacilli</taxon>
        <taxon>Bacillales</taxon>
        <taxon>Bacillaceae</taxon>
        <taxon>Psychrobacillus</taxon>
    </lineage>
</organism>
<evidence type="ECO:0000313" key="12">
    <source>
        <dbReference type="EMBL" id="TQR10591.1"/>
    </source>
</evidence>
<comment type="similarity">
    <text evidence="10">Belongs to the NadD family.</text>
</comment>
<dbReference type="GO" id="GO:0005524">
    <property type="term" value="F:ATP binding"/>
    <property type="evidence" value="ECO:0007669"/>
    <property type="project" value="UniProtKB-KW"/>
</dbReference>
<keyword evidence="3 10" id="KW-0662">Pyridine nucleotide biosynthesis</keyword>
<dbReference type="Pfam" id="PF01467">
    <property type="entry name" value="CTP_transf_like"/>
    <property type="match status" value="1"/>
</dbReference>
<dbReference type="EC" id="2.7.7.18" evidence="10"/>
<evidence type="ECO:0000256" key="5">
    <source>
        <dbReference type="ARBA" id="ARBA00022695"/>
    </source>
</evidence>
<keyword evidence="5 10" id="KW-0548">Nucleotidyltransferase</keyword>
<sequence>MSKKIGILGGTFNPPHIGHLIIANEVLNALRLDEVRFMPNATPPHKQEDEQVTAAQRLKMVQLAIRGIPNLSVETIELERGGTSYTIDTVEMLKQREPESEFYFIIGGDQVEYLPNWHRIDELVQKVQFVGVPRPNTKIESAYPISTIAIPQIDISSTLVRNRLMNGVTTKLLIPDKVIDFIQKEKLYEI</sequence>
<evidence type="ECO:0000259" key="11">
    <source>
        <dbReference type="Pfam" id="PF01467"/>
    </source>
</evidence>
<dbReference type="NCBIfam" id="NF000841">
    <property type="entry name" value="PRK00071.1-4"/>
    <property type="match status" value="1"/>
</dbReference>
<proteinExistence type="inferred from homology"/>
<dbReference type="Proteomes" id="UP000318937">
    <property type="component" value="Unassembled WGS sequence"/>
</dbReference>
<evidence type="ECO:0000256" key="4">
    <source>
        <dbReference type="ARBA" id="ARBA00022679"/>
    </source>
</evidence>
<dbReference type="NCBIfam" id="NF000840">
    <property type="entry name" value="PRK00071.1-3"/>
    <property type="match status" value="1"/>
</dbReference>
<evidence type="ECO:0000313" key="13">
    <source>
        <dbReference type="Proteomes" id="UP000318937"/>
    </source>
</evidence>
<accession>A0A544SZI3</accession>
<gene>
    <name evidence="10" type="primary">nadD</name>
    <name evidence="12" type="ORF">FG383_14815</name>
</gene>
<dbReference type="PANTHER" id="PTHR39321:SF3">
    <property type="entry name" value="PHOSPHOPANTETHEINE ADENYLYLTRANSFERASE"/>
    <property type="match status" value="1"/>
</dbReference>
<keyword evidence="6 10" id="KW-0547">Nucleotide-binding</keyword>
<name>A0A544SZI3_9BACI</name>
<dbReference type="InterPro" id="IPR004821">
    <property type="entry name" value="Cyt_trans-like"/>
</dbReference>
<dbReference type="NCBIfam" id="TIGR00482">
    <property type="entry name" value="nicotinate (nicotinamide) nucleotide adenylyltransferase"/>
    <property type="match status" value="1"/>
</dbReference>
<keyword evidence="8 10" id="KW-0520">NAD</keyword>
<dbReference type="HAMAP" id="MF_00244">
    <property type="entry name" value="NaMN_adenylyltr"/>
    <property type="match status" value="1"/>
</dbReference>
<comment type="caution">
    <text evidence="12">The sequence shown here is derived from an EMBL/GenBank/DDBJ whole genome shotgun (WGS) entry which is preliminary data.</text>
</comment>
<dbReference type="InterPro" id="IPR005248">
    <property type="entry name" value="NadD/NMNAT"/>
</dbReference>
<keyword evidence="13" id="KW-1185">Reference proteome</keyword>
<dbReference type="InterPro" id="IPR014729">
    <property type="entry name" value="Rossmann-like_a/b/a_fold"/>
</dbReference>
<evidence type="ECO:0000256" key="1">
    <source>
        <dbReference type="ARBA" id="ARBA00002324"/>
    </source>
</evidence>
<feature type="domain" description="Cytidyltransferase-like" evidence="11">
    <location>
        <begin position="7"/>
        <end position="163"/>
    </location>
</feature>
<protein>
    <recommendedName>
        <fullName evidence="10">Probable nicotinate-nucleotide adenylyltransferase</fullName>
        <ecNumber evidence="10">2.7.7.18</ecNumber>
    </recommendedName>
    <alternativeName>
        <fullName evidence="10">Deamido-NAD(+) diphosphorylase</fullName>
    </alternativeName>
    <alternativeName>
        <fullName evidence="10">Deamido-NAD(+) pyrophosphorylase</fullName>
    </alternativeName>
    <alternativeName>
        <fullName evidence="10">Nicotinate mononucleotide adenylyltransferase</fullName>
        <shortName evidence="10">NaMN adenylyltransferase</shortName>
    </alternativeName>
</protein>
<dbReference type="GO" id="GO:0004515">
    <property type="term" value="F:nicotinate-nucleotide adenylyltransferase activity"/>
    <property type="evidence" value="ECO:0007669"/>
    <property type="project" value="UniProtKB-UniRule"/>
</dbReference>
<evidence type="ECO:0000256" key="8">
    <source>
        <dbReference type="ARBA" id="ARBA00023027"/>
    </source>
</evidence>
<evidence type="ECO:0000256" key="9">
    <source>
        <dbReference type="ARBA" id="ARBA00048721"/>
    </source>
</evidence>
<keyword evidence="4 10" id="KW-0808">Transferase</keyword>
<dbReference type="OrthoDB" id="5295945at2"/>
<dbReference type="NCBIfam" id="TIGR00125">
    <property type="entry name" value="cyt_tran_rel"/>
    <property type="match status" value="1"/>
</dbReference>
<dbReference type="EMBL" id="VDGG01000034">
    <property type="protein sequence ID" value="TQR10591.1"/>
    <property type="molecule type" value="Genomic_DNA"/>
</dbReference>
<dbReference type="RefSeq" id="WP_142608169.1">
    <property type="nucleotide sequence ID" value="NZ_VDGG01000034.1"/>
</dbReference>
<comment type="function">
    <text evidence="1 10">Catalyzes the reversible adenylation of nicotinate mononucleotide (NaMN) to nicotinic acid adenine dinucleotide (NaAD).</text>
</comment>